<gene>
    <name evidence="1" type="ORF">MENTE1834_LOCUS7853</name>
</gene>
<reference evidence="1" key="1">
    <citation type="submission" date="2023-11" db="EMBL/GenBank/DDBJ databases">
        <authorList>
            <person name="Poullet M."/>
        </authorList>
    </citation>
    <scope>NUCLEOTIDE SEQUENCE</scope>
    <source>
        <strain evidence="1">E1834</strain>
    </source>
</reference>
<dbReference type="EMBL" id="CAVMJV010000006">
    <property type="protein sequence ID" value="CAK5032530.1"/>
    <property type="molecule type" value="Genomic_DNA"/>
</dbReference>
<proteinExistence type="predicted"/>
<accession>A0ACB0Y5J9</accession>
<keyword evidence="2" id="KW-1185">Reference proteome</keyword>
<dbReference type="Proteomes" id="UP001497535">
    <property type="component" value="Unassembled WGS sequence"/>
</dbReference>
<organism evidence="1 2">
    <name type="scientific">Meloidogyne enterolobii</name>
    <name type="common">Root-knot nematode worm</name>
    <name type="synonym">Meloidogyne mayaguensis</name>
    <dbReference type="NCBI Taxonomy" id="390850"/>
    <lineage>
        <taxon>Eukaryota</taxon>
        <taxon>Metazoa</taxon>
        <taxon>Ecdysozoa</taxon>
        <taxon>Nematoda</taxon>
        <taxon>Chromadorea</taxon>
        <taxon>Rhabditida</taxon>
        <taxon>Tylenchina</taxon>
        <taxon>Tylenchomorpha</taxon>
        <taxon>Tylenchoidea</taxon>
        <taxon>Meloidogynidae</taxon>
        <taxon>Meloidogyninae</taxon>
        <taxon>Meloidogyne</taxon>
    </lineage>
</organism>
<comment type="caution">
    <text evidence="1">The sequence shown here is derived from an EMBL/GenBank/DDBJ whole genome shotgun (WGS) entry which is preliminary data.</text>
</comment>
<sequence>MADIKETLNKNKHIMQNESKNMQKGAKEIEIKDKGKSSVLTKNEHKNKSEAENVQNEHQLVAVNLTNKRISASNSNKDKRYSFWCC</sequence>
<protein>
    <submittedName>
        <fullName evidence="1">Uncharacterized protein</fullName>
    </submittedName>
</protein>
<name>A0ACB0Y5J9_MELEN</name>
<evidence type="ECO:0000313" key="2">
    <source>
        <dbReference type="Proteomes" id="UP001497535"/>
    </source>
</evidence>
<evidence type="ECO:0000313" key="1">
    <source>
        <dbReference type="EMBL" id="CAK5032530.1"/>
    </source>
</evidence>